<feature type="coiled-coil region" evidence="4">
    <location>
        <begin position="839"/>
        <end position="999"/>
    </location>
</feature>
<feature type="compositionally biased region" description="Polar residues" evidence="5">
    <location>
        <begin position="581"/>
        <end position="597"/>
    </location>
</feature>
<feature type="compositionally biased region" description="Polar residues" evidence="5">
    <location>
        <begin position="434"/>
        <end position="449"/>
    </location>
</feature>
<name>I7MIJ1_TETTS</name>
<evidence type="ECO:0000256" key="5">
    <source>
        <dbReference type="SAM" id="MobiDB-lite"/>
    </source>
</evidence>
<feature type="region of interest" description="Disordered" evidence="5">
    <location>
        <begin position="265"/>
        <end position="363"/>
    </location>
</feature>
<keyword evidence="2" id="KW-0963">Cytoplasm</keyword>
<feature type="compositionally biased region" description="Polar residues" evidence="5">
    <location>
        <begin position="479"/>
        <end position="514"/>
    </location>
</feature>
<dbReference type="KEGG" id="tet:TTHERM_00616600"/>
<feature type="domain" description="GAR" evidence="6">
    <location>
        <begin position="1020"/>
        <end position="1093"/>
    </location>
</feature>
<evidence type="ECO:0000256" key="1">
    <source>
        <dbReference type="ARBA" id="ARBA00004245"/>
    </source>
</evidence>
<feature type="compositionally biased region" description="Polar residues" evidence="5">
    <location>
        <begin position="160"/>
        <end position="175"/>
    </location>
</feature>
<feature type="compositionally biased region" description="Polar residues" evidence="5">
    <location>
        <begin position="265"/>
        <end position="311"/>
    </location>
</feature>
<feature type="region of interest" description="Disordered" evidence="5">
    <location>
        <begin position="465"/>
        <end position="514"/>
    </location>
</feature>
<dbReference type="RefSeq" id="XP_001024730.1">
    <property type="nucleotide sequence ID" value="XM_001024730.1"/>
</dbReference>
<comment type="subcellular location">
    <subcellularLocation>
        <location evidence="1">Cytoplasm</location>
        <location evidence="1">Cytoskeleton</location>
    </subcellularLocation>
</comment>
<proteinExistence type="predicted"/>
<dbReference type="GO" id="GO:0008017">
    <property type="term" value="F:microtubule binding"/>
    <property type="evidence" value="ECO:0007669"/>
    <property type="project" value="InterPro"/>
</dbReference>
<dbReference type="GeneID" id="7823130"/>
<accession>I7MIJ1</accession>
<evidence type="ECO:0000313" key="8">
    <source>
        <dbReference type="Proteomes" id="UP000009168"/>
    </source>
</evidence>
<dbReference type="InterPro" id="IPR036534">
    <property type="entry name" value="GAR_dom_sf"/>
</dbReference>
<feature type="region of interest" description="Disordered" evidence="5">
    <location>
        <begin position="145"/>
        <end position="250"/>
    </location>
</feature>
<feature type="compositionally biased region" description="Low complexity" evidence="5">
    <location>
        <begin position="192"/>
        <end position="206"/>
    </location>
</feature>
<dbReference type="InParanoid" id="I7MIJ1"/>
<dbReference type="OrthoDB" id="298720at2759"/>
<protein>
    <recommendedName>
        <fullName evidence="6">GAR domain-containing protein</fullName>
    </recommendedName>
</protein>
<feature type="region of interest" description="Disordered" evidence="5">
    <location>
        <begin position="543"/>
        <end position="600"/>
    </location>
</feature>
<dbReference type="HOGENOM" id="CLU_277142_0_0_1"/>
<keyword evidence="8" id="KW-1185">Reference proteome</keyword>
<reference evidence="8" key="1">
    <citation type="journal article" date="2006" name="PLoS Biol.">
        <title>Macronuclear genome sequence of the ciliate Tetrahymena thermophila, a model eukaryote.</title>
        <authorList>
            <person name="Eisen J.A."/>
            <person name="Coyne R.S."/>
            <person name="Wu M."/>
            <person name="Wu D."/>
            <person name="Thiagarajan M."/>
            <person name="Wortman J.R."/>
            <person name="Badger J.H."/>
            <person name="Ren Q."/>
            <person name="Amedeo P."/>
            <person name="Jones K.M."/>
            <person name="Tallon L.J."/>
            <person name="Delcher A.L."/>
            <person name="Salzberg S.L."/>
            <person name="Silva J.C."/>
            <person name="Haas B.J."/>
            <person name="Majoros W.H."/>
            <person name="Farzad M."/>
            <person name="Carlton J.M."/>
            <person name="Smith R.K. Jr."/>
            <person name="Garg J."/>
            <person name="Pearlman R.E."/>
            <person name="Karrer K.M."/>
            <person name="Sun L."/>
            <person name="Manning G."/>
            <person name="Elde N.C."/>
            <person name="Turkewitz A.P."/>
            <person name="Asai D.J."/>
            <person name="Wilkes D.E."/>
            <person name="Wang Y."/>
            <person name="Cai H."/>
            <person name="Collins K."/>
            <person name="Stewart B.A."/>
            <person name="Lee S.R."/>
            <person name="Wilamowska K."/>
            <person name="Weinberg Z."/>
            <person name="Ruzzo W.L."/>
            <person name="Wloga D."/>
            <person name="Gaertig J."/>
            <person name="Frankel J."/>
            <person name="Tsao C.-C."/>
            <person name="Gorovsky M.A."/>
            <person name="Keeling P.J."/>
            <person name="Waller R.F."/>
            <person name="Patron N.J."/>
            <person name="Cherry J.M."/>
            <person name="Stover N.A."/>
            <person name="Krieger C.J."/>
            <person name="del Toro C."/>
            <person name="Ryder H.F."/>
            <person name="Williamson S.C."/>
            <person name="Barbeau R.A."/>
            <person name="Hamilton E.P."/>
            <person name="Orias E."/>
        </authorList>
    </citation>
    <scope>NUCLEOTIDE SEQUENCE [LARGE SCALE GENOMIC DNA]</scope>
    <source>
        <strain evidence="8">SB210</strain>
    </source>
</reference>
<feature type="compositionally biased region" description="Polar residues" evidence="5">
    <location>
        <begin position="559"/>
        <end position="570"/>
    </location>
</feature>
<feature type="compositionally biased region" description="Basic and acidic residues" evidence="5">
    <location>
        <begin position="312"/>
        <end position="324"/>
    </location>
</feature>
<dbReference type="Gene3D" id="3.30.920.20">
    <property type="entry name" value="Gas2-like domain"/>
    <property type="match status" value="1"/>
</dbReference>
<evidence type="ECO:0000259" key="6">
    <source>
        <dbReference type="PROSITE" id="PS51460"/>
    </source>
</evidence>
<dbReference type="Proteomes" id="UP000009168">
    <property type="component" value="Unassembled WGS sequence"/>
</dbReference>
<dbReference type="PROSITE" id="PS51460">
    <property type="entry name" value="GAR"/>
    <property type="match status" value="1"/>
</dbReference>
<dbReference type="STRING" id="312017.I7MIJ1"/>
<keyword evidence="3" id="KW-0206">Cytoskeleton</keyword>
<gene>
    <name evidence="7" type="ORF">TTHERM_00616600</name>
</gene>
<dbReference type="EMBL" id="GG662448">
    <property type="protein sequence ID" value="EAS04485.1"/>
    <property type="molecule type" value="Genomic_DNA"/>
</dbReference>
<dbReference type="GO" id="GO:0005856">
    <property type="term" value="C:cytoskeleton"/>
    <property type="evidence" value="ECO:0007669"/>
    <property type="project" value="UniProtKB-SubCell"/>
</dbReference>
<dbReference type="SUPFAM" id="SSF143575">
    <property type="entry name" value="GAS2 domain-like"/>
    <property type="match status" value="1"/>
</dbReference>
<evidence type="ECO:0000256" key="3">
    <source>
        <dbReference type="ARBA" id="ARBA00023212"/>
    </source>
</evidence>
<feature type="compositionally biased region" description="Low complexity" evidence="5">
    <location>
        <begin position="410"/>
        <end position="433"/>
    </location>
</feature>
<dbReference type="eggNOG" id="ENOG502SUGH">
    <property type="taxonomic scope" value="Eukaryota"/>
</dbReference>
<feature type="compositionally biased region" description="Polar residues" evidence="5">
    <location>
        <begin position="239"/>
        <end position="250"/>
    </location>
</feature>
<evidence type="ECO:0000256" key="4">
    <source>
        <dbReference type="SAM" id="Coils"/>
    </source>
</evidence>
<dbReference type="AlphaFoldDB" id="I7MIJ1"/>
<evidence type="ECO:0000256" key="2">
    <source>
        <dbReference type="ARBA" id="ARBA00022490"/>
    </source>
</evidence>
<feature type="compositionally biased region" description="Low complexity" evidence="5">
    <location>
        <begin position="217"/>
        <end position="233"/>
    </location>
</feature>
<dbReference type="OMA" id="NINANGM"/>
<evidence type="ECO:0000313" key="7">
    <source>
        <dbReference type="EMBL" id="EAS04485.1"/>
    </source>
</evidence>
<feature type="coiled-coil region" evidence="4">
    <location>
        <begin position="636"/>
        <end position="814"/>
    </location>
</feature>
<keyword evidence="4" id="KW-0175">Coiled coil</keyword>
<dbReference type="InterPro" id="IPR003108">
    <property type="entry name" value="GAR_dom"/>
</dbReference>
<feature type="compositionally biased region" description="Polar residues" evidence="5">
    <location>
        <begin position="325"/>
        <end position="359"/>
    </location>
</feature>
<feature type="region of interest" description="Disordered" evidence="5">
    <location>
        <begin position="398"/>
        <end position="453"/>
    </location>
</feature>
<organism evidence="7 8">
    <name type="scientific">Tetrahymena thermophila (strain SB210)</name>
    <dbReference type="NCBI Taxonomy" id="312017"/>
    <lineage>
        <taxon>Eukaryota</taxon>
        <taxon>Sar</taxon>
        <taxon>Alveolata</taxon>
        <taxon>Ciliophora</taxon>
        <taxon>Intramacronucleata</taxon>
        <taxon>Oligohymenophorea</taxon>
        <taxon>Hymenostomatida</taxon>
        <taxon>Tetrahymenina</taxon>
        <taxon>Tetrahymenidae</taxon>
        <taxon>Tetrahymena</taxon>
    </lineage>
</organism>
<dbReference type="Pfam" id="PF02187">
    <property type="entry name" value="GAS2"/>
    <property type="match status" value="1"/>
</dbReference>
<sequence length="1146" mass="131094">MSRLQEKNFKIIVAIKNLSDFALTEKIECVITLDKQEQIVVYPFSQAIFFNTDHLERTTPFQLQFRTQKELLPFGSLPILIPQNVNEKDEIEIVKQFQFGLPTSDQNLKGSYYIIILNKQVFMDKNSGKQSSSLKEQVDERLTTFGNQAKDKDEGKLKSQLASNSSQTLQGSANKQRIEKSPSNKRYLQSLKSKSNANSAASTTSSYLKPSVANNTNEQNSQPSSQYNSNTNSSHKRNSSTSGINTTPQKASITQTYLVQNSFLPTRSNSNSRQNPTSSSAQKTNLSNSQNIGVATPSNAQNTQAGQNNETLGKDQRRQSKDITHSQQAEQEQSTLEKASNPGKQSGVSEGAKSASNFRNDNKMDRFEKIFKYSPPKNHSPYRSILKKDTSTISPIGSAAKEQHQQQATSSNHQSHNNLQQNQIPSSNNQSAQKSGILSSATKPVNNNSAEKHSDYYTNNIHTATGIQSQKNSEKKPSQLEQGNSENRVNHLQNSDNRRNQFGGSDTKSNLNNMYQSNSLQNTRYPATSDFDSQLNRDKQLYTQSPIELPDSPLKKRIQSTSPLRLSSYQPEKMSPVRKSSIGNIKKSNLNSTSPLSKSGYLSPAGNGLNYLLNLDGSKRESKHEIENLKTVIYSLDGKLKNLQQTEEMNRFLTEELKRSEEARKELQLVLQRQVEIEVESRTDIERRLAELIRDKQEMHNVIISKENEITSLIRQLDQMSHDLRQLDKDYHNLKVSYLSFDELKQQNLLYREDLNNLMSKLRNSTFDFDDRFDKLYKSINILEEEKALLSNQKAELQNRVSQFQLENQNLHESNIQKQYEIDSLLRKLSLQTAYEDGLRINNAQVEALNIQLKEEQRQKLEAREMADNLHRQIMDLKIEREEIVTRYKEDINLLKRTLEKSQQTIHDQSEALTEMSKVSFLNKQENNQNEIRKQLLNDLEEQLTSEKKRGERLSLELNELKKRSYEQCELLSTQNNEISQLKQNIRELTNLVDEGEEYAQSLKQLIFELRESHSDYIPIKGDPIDSCLAQYLNNFNGDKRKARTLFIREGSGVYQFGSKKVYVKIEQDKVLIRTGGGFIGLEEFLDLYTPSELEKYNRNDPLKVLNQNYSVNKKLSQSKLVNEIKEMQTVPLQNTSLGPSFSKIK</sequence>